<gene>
    <name evidence="1" type="ORF">BRYFOR_09587</name>
</gene>
<comment type="caution">
    <text evidence="1">The sequence shown here is derived from an EMBL/GenBank/DDBJ whole genome shotgun (WGS) entry which is preliminary data.</text>
</comment>
<reference evidence="1" key="1">
    <citation type="submission" date="2009-07" db="EMBL/GenBank/DDBJ databases">
        <authorList>
            <person name="Weinstock G."/>
            <person name="Sodergren E."/>
            <person name="Clifton S."/>
            <person name="Fulton L."/>
            <person name="Fulton B."/>
            <person name="Courtney L."/>
            <person name="Fronick C."/>
            <person name="Harrison M."/>
            <person name="Strong C."/>
            <person name="Farmer C."/>
            <person name="Delahaunty K."/>
            <person name="Markovic C."/>
            <person name="Hall O."/>
            <person name="Minx P."/>
            <person name="Tomlinson C."/>
            <person name="Mitreva M."/>
            <person name="Nelson J."/>
            <person name="Hou S."/>
            <person name="Wollam A."/>
            <person name="Pepin K.H."/>
            <person name="Johnson M."/>
            <person name="Bhonagiri V."/>
            <person name="Nash W.E."/>
            <person name="Warren W."/>
            <person name="Chinwalla A."/>
            <person name="Mardis E.R."/>
            <person name="Wilson R.K."/>
        </authorList>
    </citation>
    <scope>NUCLEOTIDE SEQUENCE [LARGE SCALE GENOMIC DNA]</scope>
    <source>
        <strain evidence="1">DSM 14469</strain>
    </source>
</reference>
<keyword evidence="2" id="KW-1185">Reference proteome</keyword>
<proteinExistence type="predicted"/>
<dbReference type="Proteomes" id="UP000005561">
    <property type="component" value="Unassembled WGS sequence"/>
</dbReference>
<dbReference type="AlphaFoldDB" id="C6LLN9"/>
<dbReference type="EMBL" id="ACCL02000032">
    <property type="protein sequence ID" value="EET58430.1"/>
    <property type="molecule type" value="Genomic_DNA"/>
</dbReference>
<name>C6LLN9_9FIRM</name>
<organism evidence="1 2">
    <name type="scientific">Marvinbryantia formatexigens DSM 14469</name>
    <dbReference type="NCBI Taxonomy" id="478749"/>
    <lineage>
        <taxon>Bacteria</taxon>
        <taxon>Bacillati</taxon>
        <taxon>Bacillota</taxon>
        <taxon>Clostridia</taxon>
        <taxon>Lachnospirales</taxon>
        <taxon>Lachnospiraceae</taxon>
        <taxon>Marvinbryantia</taxon>
    </lineage>
</organism>
<protein>
    <submittedName>
        <fullName evidence="1">Uncharacterized protein</fullName>
    </submittedName>
</protein>
<evidence type="ECO:0000313" key="2">
    <source>
        <dbReference type="Proteomes" id="UP000005561"/>
    </source>
</evidence>
<accession>C6LLN9</accession>
<evidence type="ECO:0000313" key="1">
    <source>
        <dbReference type="EMBL" id="EET58430.1"/>
    </source>
</evidence>
<sequence length="42" mass="4591">MTYSVVCDILGSSKNVSGSVLFVSGVSEEIFYELDKKGYLLI</sequence>